<feature type="non-terminal residue" evidence="2">
    <location>
        <position position="129"/>
    </location>
</feature>
<proteinExistence type="predicted"/>
<name>X0V6A2_9ZZZZ</name>
<dbReference type="PROSITE" id="PS51186">
    <property type="entry name" value="GNAT"/>
    <property type="match status" value="1"/>
</dbReference>
<protein>
    <recommendedName>
        <fullName evidence="1">N-acetyltransferase domain-containing protein</fullName>
    </recommendedName>
</protein>
<dbReference type="InterPro" id="IPR016181">
    <property type="entry name" value="Acyl_CoA_acyltransferase"/>
</dbReference>
<dbReference type="Pfam" id="PF00583">
    <property type="entry name" value="Acetyltransf_1"/>
    <property type="match status" value="1"/>
</dbReference>
<dbReference type="CDD" id="cd04301">
    <property type="entry name" value="NAT_SF"/>
    <property type="match status" value="1"/>
</dbReference>
<sequence>MSCTLQDYQLFMHRPHLKDIPVPDLPAGYGERHYKEGDEARWAALLNDVFGNWGVERLHREFLDCVQWSPRRLTLVEQASRIVAVSLAWENGHLWPRSGVVHWVGVHEEHRRKGLGRCVTTRTLEYFAE</sequence>
<feature type="domain" description="N-acetyltransferase" evidence="1">
    <location>
        <begin position="29"/>
        <end position="129"/>
    </location>
</feature>
<comment type="caution">
    <text evidence="2">The sequence shown here is derived from an EMBL/GenBank/DDBJ whole genome shotgun (WGS) entry which is preliminary data.</text>
</comment>
<evidence type="ECO:0000313" key="2">
    <source>
        <dbReference type="EMBL" id="GAG13724.1"/>
    </source>
</evidence>
<organism evidence="2">
    <name type="scientific">marine sediment metagenome</name>
    <dbReference type="NCBI Taxonomy" id="412755"/>
    <lineage>
        <taxon>unclassified sequences</taxon>
        <taxon>metagenomes</taxon>
        <taxon>ecological metagenomes</taxon>
    </lineage>
</organism>
<evidence type="ECO:0000259" key="1">
    <source>
        <dbReference type="PROSITE" id="PS51186"/>
    </source>
</evidence>
<dbReference type="Gene3D" id="3.40.630.30">
    <property type="match status" value="1"/>
</dbReference>
<dbReference type="AlphaFoldDB" id="X0V6A2"/>
<dbReference type="InterPro" id="IPR000182">
    <property type="entry name" value="GNAT_dom"/>
</dbReference>
<reference evidence="2" key="1">
    <citation type="journal article" date="2014" name="Front. Microbiol.">
        <title>High frequency of phylogenetically diverse reductive dehalogenase-homologous genes in deep subseafloor sedimentary metagenomes.</title>
        <authorList>
            <person name="Kawai M."/>
            <person name="Futagami T."/>
            <person name="Toyoda A."/>
            <person name="Takaki Y."/>
            <person name="Nishi S."/>
            <person name="Hori S."/>
            <person name="Arai W."/>
            <person name="Tsubouchi T."/>
            <person name="Morono Y."/>
            <person name="Uchiyama I."/>
            <person name="Ito T."/>
            <person name="Fujiyama A."/>
            <person name="Inagaki F."/>
            <person name="Takami H."/>
        </authorList>
    </citation>
    <scope>NUCLEOTIDE SEQUENCE</scope>
    <source>
        <strain evidence="2">Expedition CK06-06</strain>
    </source>
</reference>
<dbReference type="GO" id="GO:0016747">
    <property type="term" value="F:acyltransferase activity, transferring groups other than amino-acyl groups"/>
    <property type="evidence" value="ECO:0007669"/>
    <property type="project" value="InterPro"/>
</dbReference>
<dbReference type="EMBL" id="BARS01023746">
    <property type="protein sequence ID" value="GAG13724.1"/>
    <property type="molecule type" value="Genomic_DNA"/>
</dbReference>
<gene>
    <name evidence="2" type="ORF">S01H1_37788</name>
</gene>
<dbReference type="SUPFAM" id="SSF55729">
    <property type="entry name" value="Acyl-CoA N-acyltransferases (Nat)"/>
    <property type="match status" value="1"/>
</dbReference>
<accession>X0V6A2</accession>